<organism evidence="1 2">
    <name type="scientific">Fusarium longipes</name>
    <dbReference type="NCBI Taxonomy" id="694270"/>
    <lineage>
        <taxon>Eukaryota</taxon>
        <taxon>Fungi</taxon>
        <taxon>Dikarya</taxon>
        <taxon>Ascomycota</taxon>
        <taxon>Pezizomycotina</taxon>
        <taxon>Sordariomycetes</taxon>
        <taxon>Hypocreomycetidae</taxon>
        <taxon>Hypocreales</taxon>
        <taxon>Nectriaceae</taxon>
        <taxon>Fusarium</taxon>
    </lineage>
</organism>
<reference evidence="1 2" key="1">
    <citation type="journal article" date="2018" name="PLoS Pathog.">
        <title>Evolution of structural diversity of trichothecenes, a family of toxins produced by plant pathogenic and entomopathogenic fungi.</title>
        <authorList>
            <person name="Proctor R.H."/>
            <person name="McCormick S.P."/>
            <person name="Kim H.S."/>
            <person name="Cardoza R.E."/>
            <person name="Stanley A.M."/>
            <person name="Lindo L."/>
            <person name="Kelly A."/>
            <person name="Brown D.W."/>
            <person name="Lee T."/>
            <person name="Vaughan M.M."/>
            <person name="Alexander N.J."/>
            <person name="Busman M."/>
            <person name="Gutierrez S."/>
        </authorList>
    </citation>
    <scope>NUCLEOTIDE SEQUENCE [LARGE SCALE GENOMIC DNA]</scope>
    <source>
        <strain evidence="1 2">NRRL 20695</strain>
    </source>
</reference>
<comment type="caution">
    <text evidence="1">The sequence shown here is derived from an EMBL/GenBank/DDBJ whole genome shotgun (WGS) entry which is preliminary data.</text>
</comment>
<proteinExistence type="predicted"/>
<evidence type="ECO:0000313" key="2">
    <source>
        <dbReference type="Proteomes" id="UP000266234"/>
    </source>
</evidence>
<dbReference type="OrthoDB" id="5137215at2759"/>
<dbReference type="AlphaFoldDB" id="A0A395SWZ1"/>
<keyword evidence="2" id="KW-1185">Reference proteome</keyword>
<accession>A0A395SWZ1</accession>
<gene>
    <name evidence="1" type="ORF">FLONG3_5177</name>
</gene>
<sequence length="126" mass="13574">MAINTEPIDPAKIKIAPTTISSTNNCAVHGSSDTPHLDRLLQSRPEAELQGLADAIDSLRQSDQCAKCAVQAAVTIITGFMGEVYTAKKNGKLSKDDKKALKSEVKGLVMGMKEGIKSQKKEFKSR</sequence>
<dbReference type="EMBL" id="PXOG01000111">
    <property type="protein sequence ID" value="RGP76737.1"/>
    <property type="molecule type" value="Genomic_DNA"/>
</dbReference>
<evidence type="ECO:0000313" key="1">
    <source>
        <dbReference type="EMBL" id="RGP76737.1"/>
    </source>
</evidence>
<name>A0A395SWZ1_9HYPO</name>
<protein>
    <submittedName>
        <fullName evidence="1">Uncharacterized protein</fullName>
    </submittedName>
</protein>
<dbReference type="Proteomes" id="UP000266234">
    <property type="component" value="Unassembled WGS sequence"/>
</dbReference>